<keyword evidence="1" id="KW-0812">Transmembrane</keyword>
<keyword evidence="1" id="KW-0472">Membrane</keyword>
<comment type="caution">
    <text evidence="2">The sequence shown here is derived from an EMBL/GenBank/DDBJ whole genome shotgun (WGS) entry which is preliminary data.</text>
</comment>
<dbReference type="EMBL" id="JAXOVC010000015">
    <property type="protein sequence ID" value="KAK4493851.1"/>
    <property type="molecule type" value="Genomic_DNA"/>
</dbReference>
<evidence type="ECO:0000313" key="3">
    <source>
        <dbReference type="Proteomes" id="UP001305779"/>
    </source>
</evidence>
<proteinExistence type="predicted"/>
<feature type="transmembrane region" description="Helical" evidence="1">
    <location>
        <begin position="374"/>
        <end position="396"/>
    </location>
</feature>
<dbReference type="Proteomes" id="UP001305779">
    <property type="component" value="Unassembled WGS sequence"/>
</dbReference>
<name>A0ABR0DXW3_ZASCE</name>
<organism evidence="2 3">
    <name type="scientific">Zasmidium cellare</name>
    <name type="common">Wine cellar mold</name>
    <name type="synonym">Racodium cellare</name>
    <dbReference type="NCBI Taxonomy" id="395010"/>
    <lineage>
        <taxon>Eukaryota</taxon>
        <taxon>Fungi</taxon>
        <taxon>Dikarya</taxon>
        <taxon>Ascomycota</taxon>
        <taxon>Pezizomycotina</taxon>
        <taxon>Dothideomycetes</taxon>
        <taxon>Dothideomycetidae</taxon>
        <taxon>Mycosphaerellales</taxon>
        <taxon>Mycosphaerellaceae</taxon>
        <taxon>Zasmidium</taxon>
    </lineage>
</organism>
<protein>
    <submittedName>
        <fullName evidence="2">Uncharacterized protein</fullName>
    </submittedName>
</protein>
<gene>
    <name evidence="2" type="ORF">PRZ48_015036</name>
</gene>
<sequence>MPTTSIAQPNSVSSIPQKSWPEGCRFFDPGTSRPDKIRQLLSKDTQCADYRSPSSLSHIVMHDGECLVHETLKNAGKIKAALPKATPRPSTTVVYIQQTRLYFRRGTACAIALDSASWLKVLEHFEVLPSFVELMHDKNGGSLHVVSYAGGPEIGGTSSKSAFHVAYKIGGWLDHENAVYARHDLVTGDSFILVVGLVPNCLGKMQSLYQRKPTANIFDALYELISTECDLVEKTRCNWDFDVQDLESKTGLTGIRVPGIDPLPPRELAFFNKDGYVVLDGLRDVSWGLHVALASHLNRYEAVLGQSSIHQDMNALRDAFMYKMEIAKSQYGQIQHLRERVRIQLDGTRSLIVPRINSEIASAMKKDSELMRGIAAVTMVFLPATFVATFFSMVFFHVGDETSVHLMVDSGIWMYAAGALPLTAGVAIWYLAWSSGWQSPLIKLRSKRKVEASLEAIGHKIYDDRSSKQQSTENLDSFRSRHVGIPVDPFQKRCAQIFPTRRWHTLDKLYEESP</sequence>
<feature type="transmembrane region" description="Helical" evidence="1">
    <location>
        <begin position="412"/>
        <end position="433"/>
    </location>
</feature>
<dbReference type="Gene3D" id="1.20.58.340">
    <property type="entry name" value="Magnesium transport protein CorA, transmembrane region"/>
    <property type="match status" value="1"/>
</dbReference>
<accession>A0ABR0DXW3</accession>
<evidence type="ECO:0000256" key="1">
    <source>
        <dbReference type="SAM" id="Phobius"/>
    </source>
</evidence>
<keyword evidence="3" id="KW-1185">Reference proteome</keyword>
<evidence type="ECO:0000313" key="2">
    <source>
        <dbReference type="EMBL" id="KAK4493851.1"/>
    </source>
</evidence>
<keyword evidence="1" id="KW-1133">Transmembrane helix</keyword>
<reference evidence="2 3" key="1">
    <citation type="journal article" date="2023" name="G3 (Bethesda)">
        <title>A chromosome-level genome assembly of Zasmidium syzygii isolated from banana leaves.</title>
        <authorList>
            <person name="van Westerhoven A.C."/>
            <person name="Mehrabi R."/>
            <person name="Talebi R."/>
            <person name="Steentjes M.B.F."/>
            <person name="Corcolon B."/>
            <person name="Chong P.A."/>
            <person name="Kema G.H.J."/>
            <person name="Seidl M.F."/>
        </authorList>
    </citation>
    <scope>NUCLEOTIDE SEQUENCE [LARGE SCALE GENOMIC DNA]</scope>
    <source>
        <strain evidence="2 3">P124</strain>
    </source>
</reference>